<gene>
    <name evidence="4" type="ORF">EKD16_05105</name>
</gene>
<dbReference type="InterPro" id="IPR029051">
    <property type="entry name" value="DUF4352"/>
</dbReference>
<evidence type="ECO:0000313" key="5">
    <source>
        <dbReference type="Proteomes" id="UP000292235"/>
    </source>
</evidence>
<organism evidence="4 5">
    <name type="scientific">Streptomonospora litoralis</name>
    <dbReference type="NCBI Taxonomy" id="2498135"/>
    <lineage>
        <taxon>Bacteria</taxon>
        <taxon>Bacillati</taxon>
        <taxon>Actinomycetota</taxon>
        <taxon>Actinomycetes</taxon>
        <taxon>Streptosporangiales</taxon>
        <taxon>Nocardiopsidaceae</taxon>
        <taxon>Streptomonospora</taxon>
    </lineage>
</organism>
<proteinExistence type="predicted"/>
<name>A0A4P6PXA4_9ACTN</name>
<evidence type="ECO:0000313" key="4">
    <source>
        <dbReference type="EMBL" id="QBI52828.1"/>
    </source>
</evidence>
<feature type="domain" description="DUF4352" evidence="3">
    <location>
        <begin position="242"/>
        <end position="338"/>
    </location>
</feature>
<feature type="compositionally biased region" description="Low complexity" evidence="2">
    <location>
        <begin position="199"/>
        <end position="214"/>
    </location>
</feature>
<feature type="compositionally biased region" description="Polar residues" evidence="2">
    <location>
        <begin position="151"/>
        <end position="161"/>
    </location>
</feature>
<dbReference type="EMBL" id="CP036455">
    <property type="protein sequence ID" value="QBI52828.1"/>
    <property type="molecule type" value="Genomic_DNA"/>
</dbReference>
<accession>A0A4P6PXA4</accession>
<dbReference type="Pfam" id="PF11611">
    <property type="entry name" value="DUF4352"/>
    <property type="match status" value="1"/>
</dbReference>
<dbReference type="InterPro" id="IPR029050">
    <property type="entry name" value="Immunoprotect_excell_Ig-like"/>
</dbReference>
<evidence type="ECO:0000256" key="1">
    <source>
        <dbReference type="ARBA" id="ARBA00022729"/>
    </source>
</evidence>
<dbReference type="AlphaFoldDB" id="A0A4P6PXA4"/>
<reference evidence="4 5" key="1">
    <citation type="submission" date="2019-02" db="EMBL/GenBank/DDBJ databases">
        <authorList>
            <person name="Khodamoradi S."/>
            <person name="Hahnke R.L."/>
            <person name="Kaempfer P."/>
            <person name="Schumann P."/>
            <person name="Rohde M."/>
            <person name="Steinert M."/>
            <person name="Luzhetskyy A."/>
            <person name="Wink J."/>
            <person name="Ruckert C."/>
        </authorList>
    </citation>
    <scope>NUCLEOTIDE SEQUENCE [LARGE SCALE GENOMIC DNA]</scope>
    <source>
        <strain evidence="4 5">M2</strain>
    </source>
</reference>
<feature type="compositionally biased region" description="Low complexity" evidence="2">
    <location>
        <begin position="162"/>
        <end position="181"/>
    </location>
</feature>
<keyword evidence="5" id="KW-1185">Reference proteome</keyword>
<feature type="region of interest" description="Disordered" evidence="2">
    <location>
        <begin position="39"/>
        <end position="61"/>
    </location>
</feature>
<keyword evidence="1" id="KW-0732">Signal</keyword>
<evidence type="ECO:0000259" key="3">
    <source>
        <dbReference type="Pfam" id="PF11611"/>
    </source>
</evidence>
<dbReference type="KEGG" id="strr:EKD16_05105"/>
<feature type="region of interest" description="Disordered" evidence="2">
    <location>
        <begin position="1"/>
        <end position="24"/>
    </location>
</feature>
<feature type="region of interest" description="Disordered" evidence="2">
    <location>
        <begin position="89"/>
        <end position="214"/>
    </location>
</feature>
<feature type="compositionally biased region" description="Pro residues" evidence="2">
    <location>
        <begin position="182"/>
        <end position="191"/>
    </location>
</feature>
<feature type="compositionally biased region" description="Basic and acidic residues" evidence="2">
    <location>
        <begin position="42"/>
        <end position="52"/>
    </location>
</feature>
<evidence type="ECO:0000256" key="2">
    <source>
        <dbReference type="SAM" id="MobiDB-lite"/>
    </source>
</evidence>
<feature type="compositionally biased region" description="Low complexity" evidence="2">
    <location>
        <begin position="116"/>
        <end position="134"/>
    </location>
</feature>
<dbReference type="Proteomes" id="UP000292235">
    <property type="component" value="Chromosome"/>
</dbReference>
<dbReference type="Gene3D" id="2.60.40.1240">
    <property type="match status" value="1"/>
</dbReference>
<protein>
    <submittedName>
        <fullName evidence="4">Telomeric repeat-binding factor 2</fullName>
    </submittedName>
</protein>
<sequence>MKHRHGTRVDTISEDTEAHTSIRPEAPVSRWRWKCSLRGKRAGRDPYRDPTRFPESPAYQRSDSAMHRRLLVNVPLAAMLAALAACSPEEESADPAAATGSPPPEATRSPEPEPASPGTEAEAETTAPETAPPEAEAEDELTEAPVPTDSGAPTETGAPQSESGAPPTETEAAPRESASAPSSPPASPPASPGTREPEAGPAAPSASAPPLGSFAGLSGGDGVFAMSVEEAYVDDDGVVTDGMGTTERAAEGSEFVVFNLRITNESSAPAYFDWGGSYAYDTAGNQYVDDFDAAWAACDSYCGDDLNPGATAETDVIFEMPEDRGIVSLELSSDPYGSGGAAVIEP</sequence>